<sequence length="43" mass="4788">MITFYSNIVMTRELAMGSKVQYNLSLSDVGAMMIATMTNRPSL</sequence>
<reference evidence="1" key="2">
    <citation type="journal article" date="2015" name="Fish Shellfish Immunol.">
        <title>Early steps in the European eel (Anguilla anguilla)-Vibrio vulnificus interaction in the gills: Role of the RtxA13 toxin.</title>
        <authorList>
            <person name="Callol A."/>
            <person name="Pajuelo D."/>
            <person name="Ebbesson L."/>
            <person name="Teles M."/>
            <person name="MacKenzie S."/>
            <person name="Amaro C."/>
        </authorList>
    </citation>
    <scope>NUCLEOTIDE SEQUENCE</scope>
</reference>
<dbReference type="AlphaFoldDB" id="A0A0E9UD99"/>
<dbReference type="EMBL" id="GBXM01044733">
    <property type="protein sequence ID" value="JAH63844.1"/>
    <property type="molecule type" value="Transcribed_RNA"/>
</dbReference>
<protein>
    <submittedName>
        <fullName evidence="1">Uncharacterized protein</fullName>
    </submittedName>
</protein>
<reference evidence="1" key="1">
    <citation type="submission" date="2014-11" db="EMBL/GenBank/DDBJ databases">
        <authorList>
            <person name="Amaro Gonzalez C."/>
        </authorList>
    </citation>
    <scope>NUCLEOTIDE SEQUENCE</scope>
</reference>
<proteinExistence type="predicted"/>
<accession>A0A0E9UD99</accession>
<evidence type="ECO:0000313" key="1">
    <source>
        <dbReference type="EMBL" id="JAH63844.1"/>
    </source>
</evidence>
<name>A0A0E9UD99_ANGAN</name>
<organism evidence="1">
    <name type="scientific">Anguilla anguilla</name>
    <name type="common">European freshwater eel</name>
    <name type="synonym">Muraena anguilla</name>
    <dbReference type="NCBI Taxonomy" id="7936"/>
    <lineage>
        <taxon>Eukaryota</taxon>
        <taxon>Metazoa</taxon>
        <taxon>Chordata</taxon>
        <taxon>Craniata</taxon>
        <taxon>Vertebrata</taxon>
        <taxon>Euteleostomi</taxon>
        <taxon>Actinopterygii</taxon>
        <taxon>Neopterygii</taxon>
        <taxon>Teleostei</taxon>
        <taxon>Anguilliformes</taxon>
        <taxon>Anguillidae</taxon>
        <taxon>Anguilla</taxon>
    </lineage>
</organism>